<evidence type="ECO:0000313" key="3">
    <source>
        <dbReference type="EMBL" id="NYE82046.1"/>
    </source>
</evidence>
<dbReference type="Gene3D" id="2.30.110.10">
    <property type="entry name" value="Electron Transport, Fmn-binding Protein, Chain A"/>
    <property type="match status" value="1"/>
</dbReference>
<dbReference type="InterPro" id="IPR012349">
    <property type="entry name" value="Split_barrel_FMN-bd"/>
</dbReference>
<feature type="domain" description="Flavin reductase like" evidence="2">
    <location>
        <begin position="24"/>
        <end position="169"/>
    </location>
</feature>
<evidence type="ECO:0000259" key="2">
    <source>
        <dbReference type="SMART" id="SM00903"/>
    </source>
</evidence>
<dbReference type="EMBL" id="JACBYR010000001">
    <property type="protein sequence ID" value="NYE82046.1"/>
    <property type="molecule type" value="Genomic_DNA"/>
</dbReference>
<organism evidence="3 4">
    <name type="scientific">Pigmentiphaga litoralis</name>
    <dbReference type="NCBI Taxonomy" id="516702"/>
    <lineage>
        <taxon>Bacteria</taxon>
        <taxon>Pseudomonadati</taxon>
        <taxon>Pseudomonadota</taxon>
        <taxon>Betaproteobacteria</taxon>
        <taxon>Burkholderiales</taxon>
        <taxon>Alcaligenaceae</taxon>
        <taxon>Pigmentiphaga</taxon>
    </lineage>
</organism>
<dbReference type="InterPro" id="IPR050268">
    <property type="entry name" value="NADH-dep_flavin_reductase"/>
</dbReference>
<dbReference type="SMART" id="SM00903">
    <property type="entry name" value="Flavin_Reduct"/>
    <property type="match status" value="1"/>
</dbReference>
<reference evidence="3 4" key="1">
    <citation type="submission" date="2020-07" db="EMBL/GenBank/DDBJ databases">
        <title>Genomic Encyclopedia of Type Strains, Phase IV (KMG-V): Genome sequencing to study the core and pangenomes of soil and plant-associated prokaryotes.</title>
        <authorList>
            <person name="Whitman W."/>
        </authorList>
    </citation>
    <scope>NUCLEOTIDE SEQUENCE [LARGE SCALE GENOMIC DNA]</scope>
    <source>
        <strain evidence="3 4">SAS40</strain>
    </source>
</reference>
<dbReference type="RefSeq" id="WP_257022174.1">
    <property type="nucleotide sequence ID" value="NZ_JACBYR010000001.1"/>
</dbReference>
<dbReference type="AlphaFoldDB" id="A0A7Y9IS42"/>
<dbReference type="PANTHER" id="PTHR30466:SF1">
    <property type="entry name" value="FMN REDUCTASE (NADH) RUTF"/>
    <property type="match status" value="1"/>
</dbReference>
<keyword evidence="4" id="KW-1185">Reference proteome</keyword>
<dbReference type="InterPro" id="IPR002563">
    <property type="entry name" value="Flavin_Rdtase-like_dom"/>
</dbReference>
<accession>A0A7Y9IS42</accession>
<keyword evidence="1" id="KW-0560">Oxidoreductase</keyword>
<dbReference type="GO" id="GO:0042602">
    <property type="term" value="F:riboflavin reductase (NADPH) activity"/>
    <property type="evidence" value="ECO:0007669"/>
    <property type="project" value="TreeGrafter"/>
</dbReference>
<proteinExistence type="predicted"/>
<comment type="caution">
    <text evidence="3">The sequence shown here is derived from an EMBL/GenBank/DDBJ whole genome shotgun (WGS) entry which is preliminary data.</text>
</comment>
<sequence>MTAQALTHDIADPASVQRDFRLAMRGIASTVTIVTAGDRERGHGMTATAVSSVSLDPAALLVCIHQKTLLHDIMSSTDGFCVNVLSEDHIDLSNAFSGGVPPADRFLTGDWSETDTGIKYLTSAQARIFCRKQVVVPFGTHTIFIGAVNDVQLADNTSPLLYRNATYCRSTPVAAR</sequence>
<protein>
    <submittedName>
        <fullName evidence="3">Flavin reductase (DIM6/NTAB) family NADH-FMN oxidoreductase RutF</fullName>
    </submittedName>
</protein>
<dbReference type="PANTHER" id="PTHR30466">
    <property type="entry name" value="FLAVIN REDUCTASE"/>
    <property type="match status" value="1"/>
</dbReference>
<dbReference type="Pfam" id="PF01613">
    <property type="entry name" value="Flavin_Reduct"/>
    <property type="match status" value="1"/>
</dbReference>
<dbReference type="GO" id="GO:0010181">
    <property type="term" value="F:FMN binding"/>
    <property type="evidence" value="ECO:0007669"/>
    <property type="project" value="InterPro"/>
</dbReference>
<evidence type="ECO:0000313" key="4">
    <source>
        <dbReference type="Proteomes" id="UP000542125"/>
    </source>
</evidence>
<dbReference type="SUPFAM" id="SSF50475">
    <property type="entry name" value="FMN-binding split barrel"/>
    <property type="match status" value="1"/>
</dbReference>
<dbReference type="GO" id="GO:0006208">
    <property type="term" value="P:pyrimidine nucleobase catabolic process"/>
    <property type="evidence" value="ECO:0007669"/>
    <property type="project" value="TreeGrafter"/>
</dbReference>
<name>A0A7Y9IS42_9BURK</name>
<gene>
    <name evidence="3" type="ORF">FHW18_001317</name>
</gene>
<evidence type="ECO:0000256" key="1">
    <source>
        <dbReference type="ARBA" id="ARBA00023002"/>
    </source>
</evidence>
<dbReference type="Proteomes" id="UP000542125">
    <property type="component" value="Unassembled WGS sequence"/>
</dbReference>